<dbReference type="Pfam" id="PF23189">
    <property type="entry name" value="UPF0261_C"/>
    <property type="match status" value="1"/>
</dbReference>
<dbReference type="Proteomes" id="UP000243797">
    <property type="component" value="Unassembled WGS sequence"/>
</dbReference>
<dbReference type="PIRSF" id="PIRSF033271">
    <property type="entry name" value="UCP033271"/>
    <property type="match status" value="1"/>
</dbReference>
<dbReference type="AlphaFoldDB" id="A0A2K1QQ05"/>
<feature type="domain" description="UPF0261" evidence="2">
    <location>
        <begin position="195"/>
        <end position="415"/>
    </location>
</feature>
<evidence type="ECO:0000259" key="2">
    <source>
        <dbReference type="Pfam" id="PF23189"/>
    </source>
</evidence>
<reference evidence="3 4" key="1">
    <citation type="submission" date="2017-06" db="EMBL/GenBank/DDBJ databases">
        <title>Draft genome sequence of a variant of Elsinoe murrayae.</title>
        <authorList>
            <person name="Cheng Q."/>
        </authorList>
    </citation>
    <scope>NUCLEOTIDE SEQUENCE [LARGE SCALE GENOMIC DNA]</scope>
    <source>
        <strain evidence="3 4">CQ-2017a</strain>
    </source>
</reference>
<dbReference type="InParanoid" id="A0A2K1QQ05"/>
<dbReference type="CDD" id="cd15488">
    <property type="entry name" value="Tm-1-like"/>
    <property type="match status" value="1"/>
</dbReference>
<dbReference type="Gene3D" id="3.40.50.12020">
    <property type="entry name" value="Uncharacterised protein family UPF0261, NN domain"/>
    <property type="match status" value="1"/>
</dbReference>
<proteinExistence type="predicted"/>
<dbReference type="InterPro" id="IPR056778">
    <property type="entry name" value="UPF0261_C"/>
</dbReference>
<dbReference type="NCBIfam" id="NF002674">
    <property type="entry name" value="PRK02399.1-2"/>
    <property type="match status" value="1"/>
</dbReference>
<organism evidence="3 4">
    <name type="scientific">Sphaceloma murrayae</name>
    <dbReference type="NCBI Taxonomy" id="2082308"/>
    <lineage>
        <taxon>Eukaryota</taxon>
        <taxon>Fungi</taxon>
        <taxon>Dikarya</taxon>
        <taxon>Ascomycota</taxon>
        <taxon>Pezizomycotina</taxon>
        <taxon>Dothideomycetes</taxon>
        <taxon>Dothideomycetidae</taxon>
        <taxon>Myriangiales</taxon>
        <taxon>Elsinoaceae</taxon>
        <taxon>Sphaceloma</taxon>
    </lineage>
</organism>
<dbReference type="EMBL" id="NKHZ01000052">
    <property type="protein sequence ID" value="PNS17188.1"/>
    <property type="molecule type" value="Genomic_DNA"/>
</dbReference>
<dbReference type="OrthoDB" id="10264588at2759"/>
<dbReference type="STRING" id="2082308.A0A2K1QQ05"/>
<protein>
    <submittedName>
        <fullName evidence="3">Uncharacterized protein</fullName>
    </submittedName>
</protein>
<dbReference type="InterPro" id="IPR008322">
    <property type="entry name" value="UPF0261"/>
</dbReference>
<dbReference type="InterPro" id="IPR051353">
    <property type="entry name" value="Tobamovirus_resist_UPF0261"/>
</dbReference>
<name>A0A2K1QQ05_9PEZI</name>
<gene>
    <name evidence="3" type="ORF">CAC42_7242</name>
</gene>
<dbReference type="InterPro" id="IPR044122">
    <property type="entry name" value="UPF0261_N"/>
</dbReference>
<dbReference type="Pfam" id="PF06792">
    <property type="entry name" value="UPF0261"/>
    <property type="match status" value="1"/>
</dbReference>
<keyword evidence="4" id="KW-1185">Reference proteome</keyword>
<accession>A0A2K1QQ05</accession>
<sequence length="417" mass="44894">MPHILVIGTLDTKLVEFRYLVDQLLSSPVRPKTPIRVTLIDCGRRPTKDERITISQTDLLERYGGENGNEIGNLPRGDLVKHMIGCVVRCVQDLVGQGDVHGIISAGGSCGTSLAATVMRDAVPIGMPKLIVSTVASGDTGPLVGETDITMMYSVVDIAGSNRLLQTILANAAGAMVGMASSYQDFIARDQPLTRSRIGITMFGVTTPGVEMVKERLETQHRAEVYVFHATGHGGKAMERMIREGRLDAVIDLTTTEICDHLMGGTMGAGPTRLEAALEAGIPTIISLGATDMVNFGPRSTVPAAYQDRNLLEHNPTVTLMRTTPEECVQVANFIVDKVKRFSKSPTTVQLWIPRGGVSMIATPGGPFADTRADDCMFEALRKGLCDTAIKVVEDTRDINDPSLATEMADALMRLSV</sequence>
<evidence type="ECO:0000313" key="3">
    <source>
        <dbReference type="EMBL" id="PNS17188.1"/>
    </source>
</evidence>
<evidence type="ECO:0000313" key="4">
    <source>
        <dbReference type="Proteomes" id="UP000243797"/>
    </source>
</evidence>
<evidence type="ECO:0000259" key="1">
    <source>
        <dbReference type="Pfam" id="PF06792"/>
    </source>
</evidence>
<dbReference type="Gene3D" id="3.40.50.12030">
    <property type="entry name" value="Uncharacterised protein family UPF0261, NC domain"/>
    <property type="match status" value="1"/>
</dbReference>
<feature type="domain" description="UPF0261" evidence="1">
    <location>
        <begin position="2"/>
        <end position="184"/>
    </location>
</feature>
<comment type="caution">
    <text evidence="3">The sequence shown here is derived from an EMBL/GenBank/DDBJ whole genome shotgun (WGS) entry which is preliminary data.</text>
</comment>
<dbReference type="PANTHER" id="PTHR31862:SF1">
    <property type="entry name" value="UPF0261 DOMAIN PROTEIN (AFU_ORTHOLOGUE AFUA_1G10120)"/>
    <property type="match status" value="1"/>
</dbReference>
<dbReference type="PANTHER" id="PTHR31862">
    <property type="entry name" value="UPF0261 DOMAIN PROTEIN (AFU_ORTHOLOGUE AFUA_1G10120)"/>
    <property type="match status" value="1"/>
</dbReference>